<comment type="caution">
    <text evidence="7">The sequence shown here is derived from an EMBL/GenBank/DDBJ whole genome shotgun (WGS) entry which is preliminary data.</text>
</comment>
<evidence type="ECO:0000256" key="3">
    <source>
        <dbReference type="ARBA" id="ARBA00022448"/>
    </source>
</evidence>
<sequence>MSEALPRRAARAPDAQRRRGLRTAAALMLGFSVRPLSGWAADSGAPRRVVVLNWELTETLLALGVAPVGIPLPDWYRNTVAVPPLPRGVADVGLLYQPNFDVLLALKPDLLIVTPGHASLQTPLQRIAPTLTLGAYMSAPRPYAGLCDETATMARALGVPARATALIASTNNAIADTAASLHSRSGHLADSAPPRSVIVADVVDERHVRVYAAGSLFDEVLGRLGVINAANPPGAPMARWAANAMGTATVPLQRLLDVSHADLLLVGPLDPAVRVSLTASPLWRALPAARSRRVAVLPVIAPYGGLVSMQRFAEGAVAALAAIDAGGDGLG</sequence>
<comment type="similarity">
    <text evidence="2">Belongs to the bacterial solute-binding protein 8 family.</text>
</comment>
<evidence type="ECO:0000256" key="4">
    <source>
        <dbReference type="ARBA" id="ARBA00022496"/>
    </source>
</evidence>
<dbReference type="Proteomes" id="UP000237381">
    <property type="component" value="Unassembled WGS sequence"/>
</dbReference>
<reference evidence="7 8" key="1">
    <citation type="submission" date="2018-01" db="EMBL/GenBank/DDBJ databases">
        <title>Genomic Encyclopedia of Type Strains, Phase III (KMG-III): the genomes of soil and plant-associated and newly described type strains.</title>
        <authorList>
            <person name="Whitman W."/>
        </authorList>
    </citation>
    <scope>NUCLEOTIDE SEQUENCE [LARGE SCALE GENOMIC DNA]</scope>
    <source>
        <strain evidence="7 8">JCM 18070</strain>
    </source>
</reference>
<dbReference type="InterPro" id="IPR002491">
    <property type="entry name" value="ABC_transptr_periplasmic_BD"/>
</dbReference>
<evidence type="ECO:0000313" key="7">
    <source>
        <dbReference type="EMBL" id="POR46308.1"/>
    </source>
</evidence>
<dbReference type="SUPFAM" id="SSF53807">
    <property type="entry name" value="Helical backbone' metal receptor"/>
    <property type="match status" value="1"/>
</dbReference>
<keyword evidence="4" id="KW-0408">Iron</keyword>
<keyword evidence="3" id="KW-0813">Transport</keyword>
<evidence type="ECO:0000256" key="5">
    <source>
        <dbReference type="ARBA" id="ARBA00022729"/>
    </source>
</evidence>
<dbReference type="OrthoDB" id="8891185at2"/>
<evidence type="ECO:0000259" key="6">
    <source>
        <dbReference type="PROSITE" id="PS50983"/>
    </source>
</evidence>
<proteinExistence type="inferred from homology"/>
<dbReference type="Pfam" id="PF01497">
    <property type="entry name" value="Peripla_BP_2"/>
    <property type="match status" value="1"/>
</dbReference>
<gene>
    <name evidence="7" type="ORF">B0G62_12526</name>
</gene>
<dbReference type="GO" id="GO:1901678">
    <property type="term" value="P:iron coordination entity transport"/>
    <property type="evidence" value="ECO:0007669"/>
    <property type="project" value="UniProtKB-ARBA"/>
</dbReference>
<keyword evidence="4" id="KW-0410">Iron transport</keyword>
<keyword evidence="5" id="KW-0732">Signal</keyword>
<dbReference type="RefSeq" id="WP_103707359.1">
    <property type="nucleotide sequence ID" value="NZ_PQGA01000025.1"/>
</dbReference>
<dbReference type="PANTHER" id="PTHR30532">
    <property type="entry name" value="IRON III DICITRATE-BINDING PERIPLASMIC PROTEIN"/>
    <property type="match status" value="1"/>
</dbReference>
<organism evidence="7 8">
    <name type="scientific">Paraburkholderia eburnea</name>
    <dbReference type="NCBI Taxonomy" id="1189126"/>
    <lineage>
        <taxon>Bacteria</taxon>
        <taxon>Pseudomonadati</taxon>
        <taxon>Pseudomonadota</taxon>
        <taxon>Betaproteobacteria</taxon>
        <taxon>Burkholderiales</taxon>
        <taxon>Burkholderiaceae</taxon>
        <taxon>Paraburkholderia</taxon>
    </lineage>
</organism>
<evidence type="ECO:0000256" key="1">
    <source>
        <dbReference type="ARBA" id="ARBA00004196"/>
    </source>
</evidence>
<dbReference type="AlphaFoldDB" id="A0A2S4LV41"/>
<dbReference type="InterPro" id="IPR051313">
    <property type="entry name" value="Bact_iron-sidero_bind"/>
</dbReference>
<name>A0A2S4LV41_9BURK</name>
<dbReference type="Gene3D" id="3.40.50.1980">
    <property type="entry name" value="Nitrogenase molybdenum iron protein domain"/>
    <property type="match status" value="2"/>
</dbReference>
<dbReference type="EMBL" id="PQGA01000025">
    <property type="protein sequence ID" value="POR46308.1"/>
    <property type="molecule type" value="Genomic_DNA"/>
</dbReference>
<evidence type="ECO:0000256" key="2">
    <source>
        <dbReference type="ARBA" id="ARBA00008814"/>
    </source>
</evidence>
<feature type="domain" description="Fe/B12 periplasmic-binding" evidence="6">
    <location>
        <begin position="48"/>
        <end position="324"/>
    </location>
</feature>
<accession>A0A2S4LV41</accession>
<keyword evidence="8" id="KW-1185">Reference proteome</keyword>
<dbReference type="PANTHER" id="PTHR30532:SF1">
    <property type="entry name" value="IRON(3+)-HYDROXAMATE-BINDING PROTEIN FHUD"/>
    <property type="match status" value="1"/>
</dbReference>
<dbReference type="PRINTS" id="PR01715">
    <property type="entry name" value="FERRIBNDNGPP"/>
</dbReference>
<protein>
    <submittedName>
        <fullName evidence="7">Iron complex transport system substrate-binding protein</fullName>
    </submittedName>
</protein>
<dbReference type="GO" id="GO:0030288">
    <property type="term" value="C:outer membrane-bounded periplasmic space"/>
    <property type="evidence" value="ECO:0007669"/>
    <property type="project" value="TreeGrafter"/>
</dbReference>
<comment type="subcellular location">
    <subcellularLocation>
        <location evidence="1">Cell envelope</location>
    </subcellularLocation>
</comment>
<keyword evidence="4" id="KW-0406">Ion transport</keyword>
<evidence type="ECO:0000313" key="8">
    <source>
        <dbReference type="Proteomes" id="UP000237381"/>
    </source>
</evidence>
<dbReference type="PROSITE" id="PS50983">
    <property type="entry name" value="FE_B12_PBP"/>
    <property type="match status" value="1"/>
</dbReference>